<sequence>MDLLQTEVVLQQIAKPSEVSTLQAEFLLNFVKGEFEDEDGDWATAFIQADPIPYAFVSTSSIASSGVPEAKEDPQFFCRLCSGSVSLDLIFTELSCSCLLCKPCLSSYTHYLLTTASTCTPNDTLGSASITVNRTKKAVCSSGSDDSLSLKKGENTMPTSNGTSYIERIEDANSIRARVAFPCPSPSCTGTFSLADAQHLAPKAFQQWQEAANLALFESTTDYVKCPGCNVVIEKVASELPPGLALSGVPELDRTVPFTELDCNRRPLSRAALLHKAVNRFRCTICHVNFCGSCLECPYHLGRTCEQLLEEKNSARCKYCQDPVYARKREASDDSAKSVKELQIWLEKEAVDISWCVEKSELVAVQRLAASICGEEECRKKLKEACTRTLVCGHPCGGVRGELNCLPCLQDACRKRDVHCRARFLPAASDLCTICAVESLHCAPSIQLQCGHIVHYHCAKMKVAGGWPGLEISFSYLNCPQCSELMKHTYLDVCMQHPLSIKKLVKDKALKRLKTDSSLKNSKELMPGGTFEGRPAEYAVHIYQYFLCFKCGEPYFGGARNCGIQADQRMDANQLMCGSCSAGVKHFCKNGHGKEYLEFKCQFCCSPAMYICYGGVNFCENCHLIRPDLQEHFLPFQCKGPNWCPLRIVHAPNGQKHCLGCSMCRLQGQ</sequence>
<organism evidence="1 2">
    <name type="scientific">Diphasiastrum complanatum</name>
    <name type="common">Issler's clubmoss</name>
    <name type="synonym">Lycopodium complanatum</name>
    <dbReference type="NCBI Taxonomy" id="34168"/>
    <lineage>
        <taxon>Eukaryota</taxon>
        <taxon>Viridiplantae</taxon>
        <taxon>Streptophyta</taxon>
        <taxon>Embryophyta</taxon>
        <taxon>Tracheophyta</taxon>
        <taxon>Lycopodiopsida</taxon>
        <taxon>Lycopodiales</taxon>
        <taxon>Lycopodiaceae</taxon>
        <taxon>Lycopodioideae</taxon>
        <taxon>Diphasiastrum</taxon>
    </lineage>
</organism>
<protein>
    <submittedName>
        <fullName evidence="1">Uncharacterized protein</fullName>
    </submittedName>
</protein>
<evidence type="ECO:0000313" key="2">
    <source>
        <dbReference type="Proteomes" id="UP001162992"/>
    </source>
</evidence>
<gene>
    <name evidence="1" type="ORF">O6H91_13G083700</name>
</gene>
<comment type="caution">
    <text evidence="1">The sequence shown here is derived from an EMBL/GenBank/DDBJ whole genome shotgun (WGS) entry which is preliminary data.</text>
</comment>
<name>A0ACC2BXA2_DIPCM</name>
<accession>A0ACC2BXA2</accession>
<proteinExistence type="predicted"/>
<evidence type="ECO:0000313" key="1">
    <source>
        <dbReference type="EMBL" id="KAJ7534204.1"/>
    </source>
</evidence>
<dbReference type="Proteomes" id="UP001162992">
    <property type="component" value="Chromosome 13"/>
</dbReference>
<reference evidence="2" key="1">
    <citation type="journal article" date="2024" name="Proc. Natl. Acad. Sci. U.S.A.">
        <title>Extraordinary preservation of gene collinearity over three hundred million years revealed in homosporous lycophytes.</title>
        <authorList>
            <person name="Li C."/>
            <person name="Wickell D."/>
            <person name="Kuo L.Y."/>
            <person name="Chen X."/>
            <person name="Nie B."/>
            <person name="Liao X."/>
            <person name="Peng D."/>
            <person name="Ji J."/>
            <person name="Jenkins J."/>
            <person name="Williams M."/>
            <person name="Shu S."/>
            <person name="Plott C."/>
            <person name="Barry K."/>
            <person name="Rajasekar S."/>
            <person name="Grimwood J."/>
            <person name="Han X."/>
            <person name="Sun S."/>
            <person name="Hou Z."/>
            <person name="He W."/>
            <person name="Dai G."/>
            <person name="Sun C."/>
            <person name="Schmutz J."/>
            <person name="Leebens-Mack J.H."/>
            <person name="Li F.W."/>
            <person name="Wang L."/>
        </authorList>
    </citation>
    <scope>NUCLEOTIDE SEQUENCE [LARGE SCALE GENOMIC DNA]</scope>
    <source>
        <strain evidence="2">cv. PW_Plant_1</strain>
    </source>
</reference>
<dbReference type="EMBL" id="CM055104">
    <property type="protein sequence ID" value="KAJ7534204.1"/>
    <property type="molecule type" value="Genomic_DNA"/>
</dbReference>
<keyword evidence="2" id="KW-1185">Reference proteome</keyword>